<organism evidence="2 3">
    <name type="scientific">Plakobranchus ocellatus</name>
    <dbReference type="NCBI Taxonomy" id="259542"/>
    <lineage>
        <taxon>Eukaryota</taxon>
        <taxon>Metazoa</taxon>
        <taxon>Spiralia</taxon>
        <taxon>Lophotrochozoa</taxon>
        <taxon>Mollusca</taxon>
        <taxon>Gastropoda</taxon>
        <taxon>Heterobranchia</taxon>
        <taxon>Euthyneura</taxon>
        <taxon>Panpulmonata</taxon>
        <taxon>Sacoglossa</taxon>
        <taxon>Placobranchoidea</taxon>
        <taxon>Plakobranchidae</taxon>
        <taxon>Plakobranchus</taxon>
    </lineage>
</organism>
<evidence type="ECO:0000313" key="3">
    <source>
        <dbReference type="Proteomes" id="UP000735302"/>
    </source>
</evidence>
<feature type="compositionally biased region" description="Basic residues" evidence="1">
    <location>
        <begin position="41"/>
        <end position="54"/>
    </location>
</feature>
<dbReference type="AlphaFoldDB" id="A0AAV4CU44"/>
<name>A0AAV4CU44_9GAST</name>
<proteinExistence type="predicted"/>
<dbReference type="EMBL" id="BLXT01006999">
    <property type="protein sequence ID" value="GFO35419.1"/>
    <property type="molecule type" value="Genomic_DNA"/>
</dbReference>
<evidence type="ECO:0000256" key="1">
    <source>
        <dbReference type="SAM" id="MobiDB-lite"/>
    </source>
</evidence>
<accession>A0AAV4CU44</accession>
<gene>
    <name evidence="2" type="ORF">PoB_006192400</name>
</gene>
<evidence type="ECO:0000313" key="2">
    <source>
        <dbReference type="EMBL" id="GFO35419.1"/>
    </source>
</evidence>
<feature type="region of interest" description="Disordered" evidence="1">
    <location>
        <begin position="41"/>
        <end position="63"/>
    </location>
</feature>
<keyword evidence="3" id="KW-1185">Reference proteome</keyword>
<comment type="caution">
    <text evidence="2">The sequence shown here is derived from an EMBL/GenBank/DDBJ whole genome shotgun (WGS) entry which is preliminary data.</text>
</comment>
<reference evidence="2 3" key="1">
    <citation type="journal article" date="2021" name="Elife">
        <title>Chloroplast acquisition without the gene transfer in kleptoplastic sea slugs, Plakobranchus ocellatus.</title>
        <authorList>
            <person name="Maeda T."/>
            <person name="Takahashi S."/>
            <person name="Yoshida T."/>
            <person name="Shimamura S."/>
            <person name="Takaki Y."/>
            <person name="Nagai Y."/>
            <person name="Toyoda A."/>
            <person name="Suzuki Y."/>
            <person name="Arimoto A."/>
            <person name="Ishii H."/>
            <person name="Satoh N."/>
            <person name="Nishiyama T."/>
            <person name="Hasebe M."/>
            <person name="Maruyama T."/>
            <person name="Minagawa J."/>
            <person name="Obokata J."/>
            <person name="Shigenobu S."/>
        </authorList>
    </citation>
    <scope>NUCLEOTIDE SEQUENCE [LARGE SCALE GENOMIC DNA]</scope>
</reference>
<dbReference type="Proteomes" id="UP000735302">
    <property type="component" value="Unassembled WGS sequence"/>
</dbReference>
<sequence>MITTGFQAFRQARAPVEGSNPRQRFLQISGRNRYLPCHLQPQKKKNKWRRRRKIEGRGARGTGSALTLTCGDSVRDHWTHQQTHTCTYTHIKHFVSDLHECKVPKIKGVLCNSTAA</sequence>
<protein>
    <submittedName>
        <fullName evidence="2">Uncharacterized protein</fullName>
    </submittedName>
</protein>